<reference evidence="1 2" key="1">
    <citation type="submission" date="2021-07" db="EMBL/GenBank/DDBJ databases">
        <title>Thermus aquaticus gen. n. and sp. n., a nonsporulating extreme thermophile.</title>
        <authorList>
            <person name="Hu C.-J."/>
            <person name="Li W.-J."/>
            <person name="Xian W.-D."/>
        </authorList>
    </citation>
    <scope>NUCLEOTIDE SEQUENCE [LARGE SCALE GENOMIC DNA]</scope>
    <source>
        <strain evidence="1 2">SYSU G05001</strain>
    </source>
</reference>
<protein>
    <submittedName>
        <fullName evidence="1">Uncharacterized protein</fullName>
    </submittedName>
</protein>
<evidence type="ECO:0000313" key="2">
    <source>
        <dbReference type="Proteomes" id="UP000724268"/>
    </source>
</evidence>
<sequence>MIPFTGEELANGTAMLLALGLRLQSPEEVEAFQRAFQASTFLPPAQVLDMLKVGEALAAYGIGKNRLPGMGRAENLPPWVRVALGGVVLAMAAYGGARAAMEVRAGRAGPAGPGGAGEVDGGRA</sequence>
<name>A0ABS7A0I0_9DEIN</name>
<organism evidence="1 2">
    <name type="scientific">Thermus brevis</name>
    <dbReference type="NCBI Taxonomy" id="2862456"/>
    <lineage>
        <taxon>Bacteria</taxon>
        <taxon>Thermotogati</taxon>
        <taxon>Deinococcota</taxon>
        <taxon>Deinococci</taxon>
        <taxon>Thermales</taxon>
        <taxon>Thermaceae</taxon>
        <taxon>Thermus</taxon>
    </lineage>
</organism>
<accession>A0ABS7A0I0</accession>
<dbReference type="Proteomes" id="UP000724268">
    <property type="component" value="Unassembled WGS sequence"/>
</dbReference>
<gene>
    <name evidence="1" type="ORF">KZX47_11755</name>
</gene>
<dbReference type="EMBL" id="JAHXRS010000024">
    <property type="protein sequence ID" value="MBW6395819.1"/>
    <property type="molecule type" value="Genomic_DNA"/>
</dbReference>
<keyword evidence="2" id="KW-1185">Reference proteome</keyword>
<evidence type="ECO:0000313" key="1">
    <source>
        <dbReference type="EMBL" id="MBW6395819.1"/>
    </source>
</evidence>
<comment type="caution">
    <text evidence="1">The sequence shown here is derived from an EMBL/GenBank/DDBJ whole genome shotgun (WGS) entry which is preliminary data.</text>
</comment>
<proteinExistence type="predicted"/>